<comment type="caution">
    <text evidence="2">The sequence shown here is derived from an EMBL/GenBank/DDBJ whole genome shotgun (WGS) entry which is preliminary data.</text>
</comment>
<evidence type="ECO:0000313" key="3">
    <source>
        <dbReference type="Proteomes" id="UP001597452"/>
    </source>
</evidence>
<dbReference type="InterPro" id="IPR017259">
    <property type="entry name" value="UCP037672"/>
</dbReference>
<evidence type="ECO:0000313" key="2">
    <source>
        <dbReference type="EMBL" id="MFD2638076.1"/>
    </source>
</evidence>
<gene>
    <name evidence="2" type="ORF">ACFSW4_04240</name>
</gene>
<dbReference type="RefSeq" id="WP_377327642.1">
    <property type="nucleotide sequence ID" value="NZ_JBHUMZ010000013.1"/>
</dbReference>
<keyword evidence="1" id="KW-0812">Transmembrane</keyword>
<accession>A0ABW5Q8A7</accession>
<feature type="transmembrane region" description="Helical" evidence="1">
    <location>
        <begin position="6"/>
        <end position="28"/>
    </location>
</feature>
<dbReference type="Pfam" id="PF12650">
    <property type="entry name" value="DUF3784"/>
    <property type="match status" value="1"/>
</dbReference>
<organism evidence="2 3">
    <name type="scientific">Piscibacillus salipiscarius</name>
    <dbReference type="NCBI Taxonomy" id="299480"/>
    <lineage>
        <taxon>Bacteria</taxon>
        <taxon>Bacillati</taxon>
        <taxon>Bacillota</taxon>
        <taxon>Bacilli</taxon>
        <taxon>Bacillales</taxon>
        <taxon>Bacillaceae</taxon>
        <taxon>Piscibacillus</taxon>
    </lineage>
</organism>
<keyword evidence="3" id="KW-1185">Reference proteome</keyword>
<keyword evidence="1" id="KW-0472">Membrane</keyword>
<dbReference type="EMBL" id="JBHUMZ010000013">
    <property type="protein sequence ID" value="MFD2638076.1"/>
    <property type="molecule type" value="Genomic_DNA"/>
</dbReference>
<evidence type="ECO:0000256" key="1">
    <source>
        <dbReference type="SAM" id="Phobius"/>
    </source>
</evidence>
<dbReference type="Proteomes" id="UP001597452">
    <property type="component" value="Unassembled WGS sequence"/>
</dbReference>
<name>A0ABW5Q8A7_9BACI</name>
<feature type="transmembrane region" description="Helical" evidence="1">
    <location>
        <begin position="49"/>
        <end position="67"/>
    </location>
</feature>
<reference evidence="3" key="1">
    <citation type="journal article" date="2019" name="Int. J. Syst. Evol. Microbiol.">
        <title>The Global Catalogue of Microorganisms (GCM) 10K type strain sequencing project: providing services to taxonomists for standard genome sequencing and annotation.</title>
        <authorList>
            <consortium name="The Broad Institute Genomics Platform"/>
            <consortium name="The Broad Institute Genome Sequencing Center for Infectious Disease"/>
            <person name="Wu L."/>
            <person name="Ma J."/>
        </authorList>
    </citation>
    <scope>NUCLEOTIDE SEQUENCE [LARGE SCALE GENOMIC DNA]</scope>
    <source>
        <strain evidence="3">TISTR 1571</strain>
    </source>
</reference>
<protein>
    <submittedName>
        <fullName evidence="2">DUF3784 domain-containing protein</fullName>
    </submittedName>
</protein>
<sequence length="102" mass="11300">MASGIIVIILLITIGVLLLKGKATFLIAGYNTLSETEREKIDEFKLSKFTGKIVLTIALSIAILVAADYSEASIFYFIGFGIMILSIIWGLAVLVKKDWFRR</sequence>
<proteinExistence type="predicted"/>
<feature type="transmembrane region" description="Helical" evidence="1">
    <location>
        <begin position="73"/>
        <end position="95"/>
    </location>
</feature>
<keyword evidence="1" id="KW-1133">Transmembrane helix</keyword>